<dbReference type="Gene3D" id="3.30.40.10">
    <property type="entry name" value="Zinc/RING finger domain, C3HC4 (zinc finger)"/>
    <property type="match status" value="1"/>
</dbReference>
<feature type="region of interest" description="Disordered" evidence="6">
    <location>
        <begin position="509"/>
        <end position="544"/>
    </location>
</feature>
<dbReference type="GO" id="GO:0008270">
    <property type="term" value="F:zinc ion binding"/>
    <property type="evidence" value="ECO:0007669"/>
    <property type="project" value="UniProtKB-KW"/>
</dbReference>
<dbReference type="PROSITE" id="PS50016">
    <property type="entry name" value="ZF_PHD_2"/>
    <property type="match status" value="1"/>
</dbReference>
<feature type="coiled-coil region" evidence="5">
    <location>
        <begin position="4"/>
        <end position="31"/>
    </location>
</feature>
<keyword evidence="9" id="KW-1185">Reference proteome</keyword>
<evidence type="ECO:0000259" key="7">
    <source>
        <dbReference type="PROSITE" id="PS50016"/>
    </source>
</evidence>
<dbReference type="InterPro" id="IPR011011">
    <property type="entry name" value="Znf_FYVE_PHD"/>
</dbReference>
<evidence type="ECO:0000256" key="4">
    <source>
        <dbReference type="PROSITE-ProRule" id="PRU00146"/>
    </source>
</evidence>
<feature type="compositionally biased region" description="Basic residues" evidence="6">
    <location>
        <begin position="613"/>
        <end position="623"/>
    </location>
</feature>
<dbReference type="EMBL" id="JAGTXO010000030">
    <property type="protein sequence ID" value="KAG8460773.1"/>
    <property type="molecule type" value="Genomic_DNA"/>
</dbReference>
<evidence type="ECO:0000256" key="6">
    <source>
        <dbReference type="SAM" id="MobiDB-lite"/>
    </source>
</evidence>
<dbReference type="SMART" id="SM00249">
    <property type="entry name" value="PHD"/>
    <property type="match status" value="1"/>
</dbReference>
<accession>A0A8J5X6Z4</accession>
<feature type="coiled-coil region" evidence="5">
    <location>
        <begin position="196"/>
        <end position="237"/>
    </location>
</feature>
<keyword evidence="2 4" id="KW-0863">Zinc-finger</keyword>
<evidence type="ECO:0000256" key="1">
    <source>
        <dbReference type="ARBA" id="ARBA00022723"/>
    </source>
</evidence>
<dbReference type="CDD" id="cd15489">
    <property type="entry name" value="PHD_SF"/>
    <property type="match status" value="1"/>
</dbReference>
<keyword evidence="5" id="KW-0175">Coiled coil</keyword>
<comment type="caution">
    <text evidence="8">The sequence shown here is derived from an EMBL/GenBank/DDBJ whole genome shotgun (WGS) entry which is preliminary data.</text>
</comment>
<dbReference type="InterPro" id="IPR001965">
    <property type="entry name" value="Znf_PHD"/>
</dbReference>
<evidence type="ECO:0000256" key="2">
    <source>
        <dbReference type="ARBA" id="ARBA00022771"/>
    </source>
</evidence>
<dbReference type="InterPro" id="IPR019787">
    <property type="entry name" value="Znf_PHD-finger"/>
</dbReference>
<proteinExistence type="predicted"/>
<organism evidence="8 9">
    <name type="scientific">Diacronema lutheri</name>
    <name type="common">Unicellular marine alga</name>
    <name type="synonym">Monochrysis lutheri</name>
    <dbReference type="NCBI Taxonomy" id="2081491"/>
    <lineage>
        <taxon>Eukaryota</taxon>
        <taxon>Haptista</taxon>
        <taxon>Haptophyta</taxon>
        <taxon>Pavlovophyceae</taxon>
        <taxon>Pavlovales</taxon>
        <taxon>Pavlovaceae</taxon>
        <taxon>Diacronema</taxon>
    </lineage>
</organism>
<gene>
    <name evidence="8" type="ORF">KFE25_010828</name>
</gene>
<dbReference type="Proteomes" id="UP000751190">
    <property type="component" value="Unassembled WGS sequence"/>
</dbReference>
<feature type="compositionally biased region" description="Polar residues" evidence="6">
    <location>
        <begin position="516"/>
        <end position="529"/>
    </location>
</feature>
<feature type="coiled-coil region" evidence="5">
    <location>
        <begin position="67"/>
        <end position="94"/>
    </location>
</feature>
<evidence type="ECO:0000256" key="5">
    <source>
        <dbReference type="SAM" id="Coils"/>
    </source>
</evidence>
<reference evidence="8" key="1">
    <citation type="submission" date="2021-05" db="EMBL/GenBank/DDBJ databases">
        <title>The genome of the haptophyte Pavlova lutheri (Diacronema luteri, Pavlovales) - a model for lipid biosynthesis in eukaryotic algae.</title>
        <authorList>
            <person name="Hulatt C.J."/>
            <person name="Posewitz M.C."/>
        </authorList>
    </citation>
    <scope>NUCLEOTIDE SEQUENCE</scope>
    <source>
        <strain evidence="8">NIVA-4/92</strain>
    </source>
</reference>
<keyword evidence="3" id="KW-0862">Zinc</keyword>
<evidence type="ECO:0000256" key="3">
    <source>
        <dbReference type="ARBA" id="ARBA00022833"/>
    </source>
</evidence>
<feature type="region of interest" description="Disordered" evidence="6">
    <location>
        <begin position="598"/>
        <end position="623"/>
    </location>
</feature>
<keyword evidence="1" id="KW-0479">Metal-binding</keyword>
<dbReference type="OrthoDB" id="10671557at2759"/>
<dbReference type="SUPFAM" id="SSF57903">
    <property type="entry name" value="FYVE/PHD zinc finger"/>
    <property type="match status" value="1"/>
</dbReference>
<evidence type="ECO:0000313" key="8">
    <source>
        <dbReference type="EMBL" id="KAG8460773.1"/>
    </source>
</evidence>
<sequence length="623" mass="65911">MEACARIAAKLQDDEAERELLRNELAAADGQLCAERAASLAARADARAQRELHDVAARERLAAQAERADTGERLRAAERARDQLKQRVDWLERARAADEVRSARLEALEASYAQMSRFAREARLAARKADGTTRQIRAQQHELLAHVDRLEAAAAGTAAAAQRANARAASARSAAVGAAERGKASLCSALFFRTRSEQAQATIEMLRAQLADTRTARERLEADLERARAREAQHVRLAAAAHTSNARLNETVESMLAERAAREATEATLALELRALEAEQVVSTRRAASWRATRAQLQDDQAQVRMHATSAVEEANALQLSVALQRDEALKALAARTEEVATLEVQNEALQHGAKKQYELVKELGAMLHAAQQQLVVGGGAPAPHEAAGYDGAGAGGASSRAPTHVPLQRASHARAACAAAATMAPGARAAAPQQWPPHAPHAAPVLLGDVCSGGELAPARGAQHFAASHAPHSAGCDAGDPPLGSPSCCAHVASSGRCAPRGEAGAHDTLAAASKQPSVRGSLLPQQSAEREPPRAAPPQPPVAAAQLTCPMCDDELYGVSARCSKCLREYHAHCARQSLEGGRTSLPVRWTCNDCSRAKGTTSSSHEPAPKRARASHGKRG</sequence>
<name>A0A8J5X6Z4_DIALT</name>
<feature type="domain" description="PHD-type" evidence="7">
    <location>
        <begin position="548"/>
        <end position="600"/>
    </location>
</feature>
<protein>
    <recommendedName>
        <fullName evidence="7">PHD-type domain-containing protein</fullName>
    </recommendedName>
</protein>
<evidence type="ECO:0000313" key="9">
    <source>
        <dbReference type="Proteomes" id="UP000751190"/>
    </source>
</evidence>
<dbReference type="InterPro" id="IPR013083">
    <property type="entry name" value="Znf_RING/FYVE/PHD"/>
</dbReference>
<dbReference type="AlphaFoldDB" id="A0A8J5X6Z4"/>